<gene>
    <name evidence="1" type="ORF">N8T08_003330</name>
</gene>
<reference evidence="1 2" key="1">
    <citation type="journal article" date="2023" name="ACS Omega">
        <title>Identification of the Neoaspergillic Acid Biosynthesis Gene Cluster by Establishing an In Vitro CRISPR-Ribonucleoprotein Genetic System in Aspergillus melleus.</title>
        <authorList>
            <person name="Yuan B."/>
            <person name="Grau M.F."/>
            <person name="Murata R.M."/>
            <person name="Torok T."/>
            <person name="Venkateswaran K."/>
            <person name="Stajich J.E."/>
            <person name="Wang C.C.C."/>
        </authorList>
    </citation>
    <scope>NUCLEOTIDE SEQUENCE [LARGE SCALE GENOMIC DNA]</scope>
    <source>
        <strain evidence="1 2">IMV 1140</strain>
    </source>
</reference>
<accession>A0ACC3B759</accession>
<comment type="caution">
    <text evidence="1">The sequence shown here is derived from an EMBL/GenBank/DDBJ whole genome shotgun (WGS) entry which is preliminary data.</text>
</comment>
<evidence type="ECO:0000313" key="1">
    <source>
        <dbReference type="EMBL" id="KAK1146240.1"/>
    </source>
</evidence>
<keyword evidence="2" id="KW-1185">Reference proteome</keyword>
<protein>
    <submittedName>
        <fullName evidence="1">Uncharacterized protein</fullName>
    </submittedName>
</protein>
<proteinExistence type="predicted"/>
<sequence length="146" mass="16212">MVDTQNLTTTLVATSTASYQEPRPESTFWRFSGPLTRQTNERTVQKTAASGQRRWPVETTGTAPLRVSPNGAIPRDEAEVGELEIGDLTYHALNSTTRRPGLRIVDWSRIVQTVELNSTGMVKYPALPSPSCSFVQQHSLFLLHSL</sequence>
<evidence type="ECO:0000313" key="2">
    <source>
        <dbReference type="Proteomes" id="UP001177260"/>
    </source>
</evidence>
<dbReference type="EMBL" id="JAOPJF010000019">
    <property type="protein sequence ID" value="KAK1146240.1"/>
    <property type="molecule type" value="Genomic_DNA"/>
</dbReference>
<name>A0ACC3B759_9EURO</name>
<organism evidence="1 2">
    <name type="scientific">Aspergillus melleus</name>
    <dbReference type="NCBI Taxonomy" id="138277"/>
    <lineage>
        <taxon>Eukaryota</taxon>
        <taxon>Fungi</taxon>
        <taxon>Dikarya</taxon>
        <taxon>Ascomycota</taxon>
        <taxon>Pezizomycotina</taxon>
        <taxon>Eurotiomycetes</taxon>
        <taxon>Eurotiomycetidae</taxon>
        <taxon>Eurotiales</taxon>
        <taxon>Aspergillaceae</taxon>
        <taxon>Aspergillus</taxon>
        <taxon>Aspergillus subgen. Circumdati</taxon>
    </lineage>
</organism>
<dbReference type="Proteomes" id="UP001177260">
    <property type="component" value="Unassembled WGS sequence"/>
</dbReference>